<feature type="compositionally biased region" description="Basic and acidic residues" evidence="1">
    <location>
        <begin position="132"/>
        <end position="144"/>
    </location>
</feature>
<organism evidence="2 3">
    <name type="scientific">Amycolatopsis acidicola</name>
    <dbReference type="NCBI Taxonomy" id="2596893"/>
    <lineage>
        <taxon>Bacteria</taxon>
        <taxon>Bacillati</taxon>
        <taxon>Actinomycetota</taxon>
        <taxon>Actinomycetes</taxon>
        <taxon>Pseudonocardiales</taxon>
        <taxon>Pseudonocardiaceae</taxon>
        <taxon>Amycolatopsis</taxon>
    </lineage>
</organism>
<keyword evidence="3" id="KW-1185">Reference proteome</keyword>
<name>A0A5N0VBI5_9PSEU</name>
<dbReference type="InterPro" id="IPR004401">
    <property type="entry name" value="YbaB/EbfC"/>
</dbReference>
<dbReference type="EMBL" id="VMNW02000011">
    <property type="protein sequence ID" value="KAA9162928.1"/>
    <property type="molecule type" value="Genomic_DNA"/>
</dbReference>
<proteinExistence type="predicted"/>
<protein>
    <submittedName>
        <fullName evidence="2">YbaB/EbfC family nucleoid-associated protein</fullName>
    </submittedName>
</protein>
<dbReference type="Gene3D" id="3.30.1310.10">
    <property type="entry name" value="Nucleoid-associated protein YbaB-like domain"/>
    <property type="match status" value="1"/>
</dbReference>
<dbReference type="OrthoDB" id="3630067at2"/>
<accession>A0A5N0VBI5</accession>
<reference evidence="2" key="1">
    <citation type="submission" date="2019-09" db="EMBL/GenBank/DDBJ databases">
        <authorList>
            <person name="Teo W.F.A."/>
            <person name="Duangmal K."/>
        </authorList>
    </citation>
    <scope>NUCLEOTIDE SEQUENCE [LARGE SCALE GENOMIC DNA]</scope>
    <source>
        <strain evidence="2">K81G1</strain>
    </source>
</reference>
<dbReference type="Pfam" id="PF02575">
    <property type="entry name" value="YbaB_DNA_bd"/>
    <property type="match status" value="1"/>
</dbReference>
<dbReference type="InterPro" id="IPR036894">
    <property type="entry name" value="YbaB-like_sf"/>
</dbReference>
<dbReference type="RefSeq" id="WP_144747622.1">
    <property type="nucleotide sequence ID" value="NZ_VMNW02000011.1"/>
</dbReference>
<dbReference type="Proteomes" id="UP000319769">
    <property type="component" value="Unassembled WGS sequence"/>
</dbReference>
<dbReference type="AlphaFoldDB" id="A0A5N0VBI5"/>
<evidence type="ECO:0000313" key="2">
    <source>
        <dbReference type="EMBL" id="KAA9162928.1"/>
    </source>
</evidence>
<comment type="caution">
    <text evidence="2">The sequence shown here is derived from an EMBL/GenBank/DDBJ whole genome shotgun (WGS) entry which is preliminary data.</text>
</comment>
<sequence length="184" mass="20157">MSAEFDQLVAQFEQFQSKLHRVDEQLTDVGQMQQEITGLTATAKSPDGAVTVVAGPGGAIQDIRFADNALRQSTQALSASVMSTLQQAVAEVARKQAKTVEAHLGTGMNLLDQVLETQAELFGTSPEQLRASLEEESRPPVRDEDMSEQTFLHREEPQRRPAPPTGGNDSSGSRFLNLYDEEDR</sequence>
<evidence type="ECO:0000256" key="1">
    <source>
        <dbReference type="SAM" id="MobiDB-lite"/>
    </source>
</evidence>
<evidence type="ECO:0000313" key="3">
    <source>
        <dbReference type="Proteomes" id="UP000319769"/>
    </source>
</evidence>
<dbReference type="GO" id="GO:0003677">
    <property type="term" value="F:DNA binding"/>
    <property type="evidence" value="ECO:0007669"/>
    <property type="project" value="InterPro"/>
</dbReference>
<dbReference type="SUPFAM" id="SSF82607">
    <property type="entry name" value="YbaB-like"/>
    <property type="match status" value="1"/>
</dbReference>
<feature type="region of interest" description="Disordered" evidence="1">
    <location>
        <begin position="125"/>
        <end position="184"/>
    </location>
</feature>
<gene>
    <name evidence="2" type="ORF">FPZ12_010430</name>
</gene>